<reference evidence="2 3" key="1">
    <citation type="journal article" date="2013" name="Mar. Genomics">
        <title>Expression of sulfatases in Rhodopirellula baltica and the diversity of sulfatases in the genus Rhodopirellula.</title>
        <authorList>
            <person name="Wegner C.E."/>
            <person name="Richter-Heitmann T."/>
            <person name="Klindworth A."/>
            <person name="Klockow C."/>
            <person name="Richter M."/>
            <person name="Achstetter T."/>
            <person name="Glockner F.O."/>
            <person name="Harder J."/>
        </authorList>
    </citation>
    <scope>NUCLEOTIDE SEQUENCE [LARGE SCALE GENOMIC DNA]</scope>
    <source>
        <strain evidence="2 3">SM41</strain>
    </source>
</reference>
<gene>
    <name evidence="2" type="ORF">RSSM_06545</name>
</gene>
<proteinExistence type="predicted"/>
<dbReference type="EMBL" id="ANOH01000457">
    <property type="protein sequence ID" value="EMI52009.1"/>
    <property type="molecule type" value="Genomic_DNA"/>
</dbReference>
<sequence length="195" mass="22319">MKTLCLVLVGLFCVVSPLNADEPQAPASMEIMMQQMIKLGTPGKEHEMLAKFVGEWDCEVTEYPMFPGMEKTVSKGEAEFESKMGGRAIEQEFESEFNGMEYKGVGFLGYDKGKQVYYSTWMDNMSTQFMYAEGTYDESTNTITENCETHCPLGEMKNKMVTKLKSDDEFVFEMYGQLEGQPEMKKMMQIVYTRK</sequence>
<name>M5TSH5_9BACT</name>
<keyword evidence="3" id="KW-1185">Reference proteome</keyword>
<evidence type="ECO:0000256" key="1">
    <source>
        <dbReference type="SAM" id="SignalP"/>
    </source>
</evidence>
<protein>
    <submittedName>
        <fullName evidence="2">Secreted protein containing DUF1579</fullName>
    </submittedName>
</protein>
<evidence type="ECO:0000313" key="2">
    <source>
        <dbReference type="EMBL" id="EMI52009.1"/>
    </source>
</evidence>
<comment type="caution">
    <text evidence="2">The sequence shown here is derived from an EMBL/GenBank/DDBJ whole genome shotgun (WGS) entry which is preliminary data.</text>
</comment>
<dbReference type="PATRIC" id="fig|1263870.3.peg.6936"/>
<feature type="signal peptide" evidence="1">
    <location>
        <begin position="1"/>
        <end position="20"/>
    </location>
</feature>
<dbReference type="RefSeq" id="WP_008688683.1">
    <property type="nucleotide sequence ID" value="NZ_ANOH01000457.1"/>
</dbReference>
<accession>M5TSH5</accession>
<evidence type="ECO:0000313" key="3">
    <source>
        <dbReference type="Proteomes" id="UP000011885"/>
    </source>
</evidence>
<dbReference type="InterPro" id="IPR011473">
    <property type="entry name" value="DUF1579"/>
</dbReference>
<organism evidence="2 3">
    <name type="scientific">Rhodopirellula sallentina SM41</name>
    <dbReference type="NCBI Taxonomy" id="1263870"/>
    <lineage>
        <taxon>Bacteria</taxon>
        <taxon>Pseudomonadati</taxon>
        <taxon>Planctomycetota</taxon>
        <taxon>Planctomycetia</taxon>
        <taxon>Pirellulales</taxon>
        <taxon>Pirellulaceae</taxon>
        <taxon>Rhodopirellula</taxon>
    </lineage>
</organism>
<feature type="chain" id="PRO_5004072811" evidence="1">
    <location>
        <begin position="21"/>
        <end position="195"/>
    </location>
</feature>
<keyword evidence="1" id="KW-0732">Signal</keyword>
<dbReference type="Proteomes" id="UP000011885">
    <property type="component" value="Unassembled WGS sequence"/>
</dbReference>
<dbReference type="Pfam" id="PF07617">
    <property type="entry name" value="DUF1579"/>
    <property type="match status" value="1"/>
</dbReference>
<dbReference type="OrthoDB" id="288011at2"/>
<dbReference type="AlphaFoldDB" id="M5TSH5"/>